<feature type="domain" description="Methyl-accepting transducer" evidence="4">
    <location>
        <begin position="2"/>
        <end position="48"/>
    </location>
</feature>
<dbReference type="Proteomes" id="UP000646426">
    <property type="component" value="Unassembled WGS sequence"/>
</dbReference>
<dbReference type="PANTHER" id="PTHR43531">
    <property type="entry name" value="PROTEIN ICFG"/>
    <property type="match status" value="1"/>
</dbReference>
<dbReference type="GO" id="GO:0005886">
    <property type="term" value="C:plasma membrane"/>
    <property type="evidence" value="ECO:0007669"/>
    <property type="project" value="TreeGrafter"/>
</dbReference>
<comment type="similarity">
    <text evidence="2">Belongs to the methyl-accepting chemotaxis (MCP) protein family.</text>
</comment>
<dbReference type="AlphaFoldDB" id="A0A918T118"/>
<proteinExistence type="inferred from homology"/>
<feature type="region of interest" description="Disordered" evidence="3">
    <location>
        <begin position="85"/>
        <end position="121"/>
    </location>
</feature>
<dbReference type="InterPro" id="IPR051310">
    <property type="entry name" value="MCP_chemotaxis"/>
</dbReference>
<dbReference type="SUPFAM" id="SSF58104">
    <property type="entry name" value="Methyl-accepting chemotaxis protein (MCP) signaling domain"/>
    <property type="match status" value="1"/>
</dbReference>
<keyword evidence="6" id="KW-1185">Reference proteome</keyword>
<name>A0A918T118_9GAMM</name>
<dbReference type="GO" id="GO:0004888">
    <property type="term" value="F:transmembrane signaling receptor activity"/>
    <property type="evidence" value="ECO:0007669"/>
    <property type="project" value="TreeGrafter"/>
</dbReference>
<dbReference type="GO" id="GO:0007165">
    <property type="term" value="P:signal transduction"/>
    <property type="evidence" value="ECO:0007669"/>
    <property type="project" value="InterPro"/>
</dbReference>
<reference evidence="5" key="1">
    <citation type="journal article" date="2014" name="Int. J. Syst. Evol. Microbiol.">
        <title>Complete genome sequence of Corynebacterium casei LMG S-19264T (=DSM 44701T), isolated from a smear-ripened cheese.</title>
        <authorList>
            <consortium name="US DOE Joint Genome Institute (JGI-PGF)"/>
            <person name="Walter F."/>
            <person name="Albersmeier A."/>
            <person name="Kalinowski J."/>
            <person name="Ruckert C."/>
        </authorList>
    </citation>
    <scope>NUCLEOTIDE SEQUENCE</scope>
    <source>
        <strain evidence="5">KCTC 23077</strain>
    </source>
</reference>
<gene>
    <name evidence="5" type="ORF">GCM10007067_22690</name>
</gene>
<keyword evidence="1" id="KW-0488">Methylation</keyword>
<accession>A0A918T118</accession>
<dbReference type="PANTHER" id="PTHR43531:SF14">
    <property type="entry name" value="METHYL-ACCEPTING CHEMOTAXIS PROTEIN I-RELATED"/>
    <property type="match status" value="1"/>
</dbReference>
<organism evidence="5 6">
    <name type="scientific">Cognatilysobacter bugurensis</name>
    <dbReference type="NCBI Taxonomy" id="543356"/>
    <lineage>
        <taxon>Bacteria</taxon>
        <taxon>Pseudomonadati</taxon>
        <taxon>Pseudomonadota</taxon>
        <taxon>Gammaproteobacteria</taxon>
        <taxon>Lysobacterales</taxon>
        <taxon>Lysobacteraceae</taxon>
        <taxon>Cognatilysobacter</taxon>
    </lineage>
</organism>
<comment type="caution">
    <text evidence="5">The sequence shown here is derived from an EMBL/GenBank/DDBJ whole genome shotgun (WGS) entry which is preliminary data.</text>
</comment>
<dbReference type="Pfam" id="PF00015">
    <property type="entry name" value="MCPsignal"/>
    <property type="match status" value="1"/>
</dbReference>
<sequence length="133" mass="14204">MTQAGETMTGIVKSVRRIAGIMSDIAAASAEQSAGIEQINQAVTHMDEGTQQNAALVDEATASVRALEQQAEQLVRPAAVFKLANGAAGQRQRRRSLPSTPPDCRFTRRGRPPASSARTRRVLAPVALSRLRA</sequence>
<evidence type="ECO:0000256" key="3">
    <source>
        <dbReference type="SAM" id="MobiDB-lite"/>
    </source>
</evidence>
<protein>
    <recommendedName>
        <fullName evidence="4">Methyl-accepting transducer domain-containing protein</fullName>
    </recommendedName>
</protein>
<dbReference type="EMBL" id="BMYD01000003">
    <property type="protein sequence ID" value="GHA83985.1"/>
    <property type="molecule type" value="Genomic_DNA"/>
</dbReference>
<evidence type="ECO:0000313" key="5">
    <source>
        <dbReference type="EMBL" id="GHA83985.1"/>
    </source>
</evidence>
<evidence type="ECO:0000259" key="4">
    <source>
        <dbReference type="Pfam" id="PF00015"/>
    </source>
</evidence>
<evidence type="ECO:0000313" key="6">
    <source>
        <dbReference type="Proteomes" id="UP000646426"/>
    </source>
</evidence>
<dbReference type="Gene3D" id="1.10.287.950">
    <property type="entry name" value="Methyl-accepting chemotaxis protein"/>
    <property type="match status" value="1"/>
</dbReference>
<evidence type="ECO:0000256" key="2">
    <source>
        <dbReference type="ARBA" id="ARBA00029447"/>
    </source>
</evidence>
<reference evidence="5" key="2">
    <citation type="submission" date="2020-09" db="EMBL/GenBank/DDBJ databases">
        <authorList>
            <person name="Sun Q."/>
            <person name="Kim S."/>
        </authorList>
    </citation>
    <scope>NUCLEOTIDE SEQUENCE</scope>
    <source>
        <strain evidence="5">KCTC 23077</strain>
    </source>
</reference>
<dbReference type="InterPro" id="IPR004089">
    <property type="entry name" value="MCPsignal_dom"/>
</dbReference>
<evidence type="ECO:0000256" key="1">
    <source>
        <dbReference type="ARBA" id="ARBA00022481"/>
    </source>
</evidence>
<dbReference type="GO" id="GO:0006935">
    <property type="term" value="P:chemotaxis"/>
    <property type="evidence" value="ECO:0007669"/>
    <property type="project" value="TreeGrafter"/>
</dbReference>